<protein>
    <submittedName>
        <fullName evidence="1">Uncharacterized protein</fullName>
    </submittedName>
</protein>
<dbReference type="OrthoDB" id="9886536at2"/>
<evidence type="ECO:0000313" key="2">
    <source>
        <dbReference type="Proteomes" id="UP000285794"/>
    </source>
</evidence>
<accession>A0A425XWK0</accession>
<comment type="caution">
    <text evidence="1">The sequence shown here is derived from an EMBL/GenBank/DDBJ whole genome shotgun (WGS) entry which is preliminary data.</text>
</comment>
<reference evidence="1 2" key="1">
    <citation type="submission" date="2018-07" db="EMBL/GenBank/DDBJ databases">
        <title>Draft genome sequence of Ancylomarina sp. M1P.</title>
        <authorList>
            <person name="Yadav S."/>
            <person name="Villanueva L."/>
            <person name="Damste J.S.S."/>
        </authorList>
    </citation>
    <scope>NUCLEOTIDE SEQUENCE [LARGE SCALE GENOMIC DNA]</scope>
    <source>
        <strain evidence="1 2">M1P</strain>
    </source>
</reference>
<sequence>MTLETDRQKVIRFFEKFIDNYIVKDLTILQSIQPDKETGMGGCTIPTAMTIISSMELLGFLLNPNGETGKSKDNISYFLFFPNEKLFPDYYDNVTFEKIYNYRHGMMHHFFPKFKGQFAGICKNKNTSELYIPHEIDGVEEESLNVNVLAVDFLDALSKLKEFLQENTDEKIFDTIIKGLKNLDYYFEVQNITTTETTINPGTPKNK</sequence>
<dbReference type="EMBL" id="QQWG01000030">
    <property type="protein sequence ID" value="RRG19022.1"/>
    <property type="molecule type" value="Genomic_DNA"/>
</dbReference>
<dbReference type="Proteomes" id="UP000285794">
    <property type="component" value="Unassembled WGS sequence"/>
</dbReference>
<evidence type="ECO:0000313" key="1">
    <source>
        <dbReference type="EMBL" id="RRG19022.1"/>
    </source>
</evidence>
<dbReference type="AlphaFoldDB" id="A0A425XWK0"/>
<dbReference type="RefSeq" id="WP_125032146.1">
    <property type="nucleotide sequence ID" value="NZ_JAPXVP010000027.1"/>
</dbReference>
<name>A0A425XWK0_9BACT</name>
<gene>
    <name evidence="1" type="ORF">DWB61_17225</name>
</gene>
<organism evidence="1 2">
    <name type="scientific">Ancylomarina euxinus</name>
    <dbReference type="NCBI Taxonomy" id="2283627"/>
    <lineage>
        <taxon>Bacteria</taxon>
        <taxon>Pseudomonadati</taxon>
        <taxon>Bacteroidota</taxon>
        <taxon>Bacteroidia</taxon>
        <taxon>Marinilabiliales</taxon>
        <taxon>Marinifilaceae</taxon>
        <taxon>Ancylomarina</taxon>
    </lineage>
</organism>
<proteinExistence type="predicted"/>
<keyword evidence="2" id="KW-1185">Reference proteome</keyword>